<evidence type="ECO:0000256" key="4">
    <source>
        <dbReference type="ARBA" id="ARBA00022989"/>
    </source>
</evidence>
<feature type="domain" description="PKD/REJ-like" evidence="7">
    <location>
        <begin position="288"/>
        <end position="691"/>
    </location>
</feature>
<dbReference type="GO" id="GO:0005886">
    <property type="term" value="C:plasma membrane"/>
    <property type="evidence" value="ECO:0007669"/>
    <property type="project" value="TreeGrafter"/>
</dbReference>
<comment type="subcellular location">
    <subcellularLocation>
        <location evidence="1">Membrane</location>
    </subcellularLocation>
</comment>
<keyword evidence="4" id="KW-1133">Transmembrane helix</keyword>
<keyword evidence="5" id="KW-0472">Membrane</keyword>
<feature type="region of interest" description="Disordered" evidence="6">
    <location>
        <begin position="1469"/>
        <end position="1494"/>
    </location>
</feature>
<feature type="compositionally biased region" description="Low complexity" evidence="6">
    <location>
        <begin position="52"/>
        <end position="71"/>
    </location>
</feature>
<sequence>MTSAVAPATTSPTSGPSLFPTAAPSKLPTTGPTMFPTSNPTAPMTANAVQGSSLPHPLTLSPSTSSLAQPTSASNDAASTLWAWQTFSVTFTTLSVDELAADISLQDSYRASIALSAAVPSAQVVISSLVAGSVAIFTQVNFTVLDIQAGADPDAFASMLSDDATLADIFTRSNELAGHNVTTTSEVSTAYSATTDLGATAASPPASGCAAAPCFPGVECTDIADGANGVDFSCGDCPEGYQAVEGGCEVCSLLLDLDPAGSTVRDGEMRRSVTNQVSGIFLGLSAPDCVLKQGVAYFWESIALSSGEAVPLSSETNMRETRTLYLPEATLVASEAYRVQLAAALHGNRDVGATVSTEFVVKRQPLMVVITGGGVRTGDALPVRLDAAQSYDPDDEPGELTFAWTCARLHSTPAEGQEAQASSTFSLPGQCLDTAGQPLPAELMTGAELTLTLLGAAGHGATYALTCEVAKGDRSALASTTLAIYFGTAPVPFIAVPAQAPAANEKLTLSAAVETPALDTLTTSWSVVSLGETPEVDLETIAVTPLDLLNLVVAAGTLMPGGRYAFRLSARDSSGSAAALLEVQMNAPPSGGWADIAPLEGVETQTVFLLQGLGWEDPEWPLWYQMQYVVAGDDGVSSPQRLTAWQPSQIFEQPLPVAGQVAVQLHVRDALGAASHAVVNVSVAPMLFVSQAAADAYVDNMLAEAERRMLLGGDCGGAVLAVAGLLADGGGNTSSVSTSSRVAQREEALHLAAALWDQLPATTDGVTRVAQLAQAVATPAPAELTSSSRGVVRALAEAVVGATLSGESELKLDDAGAGAVIRGLSAATEGGLALGPALCNRSAEVDVAVETVRDVGRSVAQWMVPGEAPYEEDSPELSLRIQRDDLRGNTSRAFAAPLSVPGGGGKVVLPATLGAYLGGLMAASVDTLLVGAPRAQHAAECQVAAAARDEVAPAVVSSEVTGVSLLSVSNGSELQVMGLHEAITLWLPLVGGGVETSGEARPRCAFWDGAAGAYSAEGCATLPNPYPPGGEPSWRTTHVGSLGWGLEEAWGLEAAGELMEGCEEVWEAVFPEYQGLDSGWRKYLGEGCQLAEPRNTVGCWWDWQKVQFKGPGCVWDEQMSCLCTHLTDFSAVQGMEAGDFQPPEVEAYDTGDMARVSLGSIGQAKALLGTLGVLMGGALVLYLASNWAHNHKRMELLLHMVDSRTASTFCNLNGLWTWSLVDDKYMGGLRIRRSKAHSRLKSQNGEQLSAVIKLAMAHDVPNKDDSLCGLDIPLNMPPDSDHDAIWQEERRATQGPSDGGEVKKRMTAARARRNTLTNMMSTELALSVGSEAGHKPEGRLWDACRRYATVASTARVIHKAANGHPPTESPATRPPSSRAPSAYQRLFNSHVWNPRSTVRSAAAATAATPAALPPHEYEPGPCMQLDLKEATCQLAPPSAGNAGRVSQSSAGGGCAVAESYTQRFQPLRQKDASQKFSGTSMRMNARPGTAQRQERVTSLLRHTVRRLGSGRLSSLRSIAQPRFPVTAQKLMRMMQINIVRLQLCVPLEHLEQAALLRMGDHCASHLKPPDGDTRSCEPHQKPLDDDAGSPQSSKLNPPTSLGADGGGARARVLEVPDVALGAEEDAQRYRLPLGDRESLEIPREAADAESGHSAASEPATAPRAAETAAAASLSPPPRVPAVRQAVTEDSQKVLPEAGGDGKLGSTPSAAARWDKLRQWQVELPVERMLGTALVQAYFGVSALLSQEDLASQALLATRVPWQLPSQRPFTWYVSTLKVLIGSVQREGWYLRSHMWNLVFLQQINGSFALSDALADSLKVSAAPPSLQLLPLVTSPSFPLPAAASGTNSPTCLFPLCPPDPTSGMCLPSWCCLRL</sequence>
<feature type="region of interest" description="Disordered" evidence="6">
    <location>
        <begin position="1359"/>
        <end position="1380"/>
    </location>
</feature>
<feature type="compositionally biased region" description="Low complexity" evidence="6">
    <location>
        <begin position="1"/>
        <end position="17"/>
    </location>
</feature>
<dbReference type="GO" id="GO:0005261">
    <property type="term" value="F:monoatomic cation channel activity"/>
    <property type="evidence" value="ECO:0007669"/>
    <property type="project" value="TreeGrafter"/>
</dbReference>
<dbReference type="Pfam" id="PF02010">
    <property type="entry name" value="REJ"/>
    <property type="match status" value="1"/>
</dbReference>
<protein>
    <recommendedName>
        <fullName evidence="7">PKD/REJ-like domain-containing protein</fullName>
    </recommendedName>
</protein>
<feature type="compositionally biased region" description="Basic and acidic residues" evidence="6">
    <location>
        <begin position="1566"/>
        <end position="1584"/>
    </location>
</feature>
<accession>A0AAE0LD27</accession>
<keyword evidence="9" id="KW-1185">Reference proteome</keyword>
<gene>
    <name evidence="8" type="ORF">CYMTET_11191</name>
</gene>
<evidence type="ECO:0000313" key="9">
    <source>
        <dbReference type="Proteomes" id="UP001190700"/>
    </source>
</evidence>
<evidence type="ECO:0000256" key="6">
    <source>
        <dbReference type="SAM" id="MobiDB-lite"/>
    </source>
</evidence>
<feature type="compositionally biased region" description="Low complexity" evidence="6">
    <location>
        <begin position="1653"/>
        <end position="1673"/>
    </location>
</feature>
<evidence type="ECO:0000256" key="5">
    <source>
        <dbReference type="ARBA" id="ARBA00023136"/>
    </source>
</evidence>
<evidence type="ECO:0000259" key="7">
    <source>
        <dbReference type="Pfam" id="PF02010"/>
    </source>
</evidence>
<dbReference type="InterPro" id="IPR002859">
    <property type="entry name" value="PKD/REJ-like"/>
</dbReference>
<feature type="region of interest" description="Disordered" evidence="6">
    <location>
        <begin position="1"/>
        <end position="71"/>
    </location>
</feature>
<feature type="compositionally biased region" description="Polar residues" evidence="6">
    <location>
        <begin position="27"/>
        <end position="51"/>
    </location>
</feature>
<organism evidence="8 9">
    <name type="scientific">Cymbomonas tetramitiformis</name>
    <dbReference type="NCBI Taxonomy" id="36881"/>
    <lineage>
        <taxon>Eukaryota</taxon>
        <taxon>Viridiplantae</taxon>
        <taxon>Chlorophyta</taxon>
        <taxon>Pyramimonadophyceae</taxon>
        <taxon>Pyramimonadales</taxon>
        <taxon>Pyramimonadaceae</taxon>
        <taxon>Cymbomonas</taxon>
    </lineage>
</organism>
<name>A0AAE0LD27_9CHLO</name>
<evidence type="ECO:0000256" key="2">
    <source>
        <dbReference type="ARBA" id="ARBA00022692"/>
    </source>
</evidence>
<dbReference type="PANTHER" id="PTHR46730">
    <property type="entry name" value="POLYCYSTIN-1"/>
    <property type="match status" value="1"/>
</dbReference>
<keyword evidence="2" id="KW-0812">Transmembrane</keyword>
<feature type="compositionally biased region" description="Low complexity" evidence="6">
    <location>
        <begin position="1365"/>
        <end position="1380"/>
    </location>
</feature>
<comment type="caution">
    <text evidence="8">The sequence shown here is derived from an EMBL/GenBank/DDBJ whole genome shotgun (WGS) entry which is preliminary data.</text>
</comment>
<evidence type="ECO:0000313" key="8">
    <source>
        <dbReference type="EMBL" id="KAK3280996.1"/>
    </source>
</evidence>
<dbReference type="EMBL" id="LGRX02004119">
    <property type="protein sequence ID" value="KAK3280996.1"/>
    <property type="molecule type" value="Genomic_DNA"/>
</dbReference>
<feature type="region of interest" description="Disordered" evidence="6">
    <location>
        <begin position="1566"/>
        <end position="1607"/>
    </location>
</feature>
<dbReference type="GO" id="GO:0006816">
    <property type="term" value="P:calcium ion transport"/>
    <property type="evidence" value="ECO:0007669"/>
    <property type="project" value="TreeGrafter"/>
</dbReference>
<dbReference type="PANTHER" id="PTHR46730:SF1">
    <property type="entry name" value="PLAT DOMAIN-CONTAINING PROTEIN"/>
    <property type="match status" value="1"/>
</dbReference>
<proteinExistence type="predicted"/>
<keyword evidence="3" id="KW-0677">Repeat</keyword>
<evidence type="ECO:0000256" key="3">
    <source>
        <dbReference type="ARBA" id="ARBA00022737"/>
    </source>
</evidence>
<reference evidence="8 9" key="1">
    <citation type="journal article" date="2015" name="Genome Biol. Evol.">
        <title>Comparative Genomics of a Bacterivorous Green Alga Reveals Evolutionary Causalities and Consequences of Phago-Mixotrophic Mode of Nutrition.</title>
        <authorList>
            <person name="Burns J.A."/>
            <person name="Paasch A."/>
            <person name="Narechania A."/>
            <person name="Kim E."/>
        </authorList>
    </citation>
    <scope>NUCLEOTIDE SEQUENCE [LARGE SCALE GENOMIC DNA]</scope>
    <source>
        <strain evidence="8 9">PLY_AMNH</strain>
    </source>
</reference>
<dbReference type="Proteomes" id="UP001190700">
    <property type="component" value="Unassembled WGS sequence"/>
</dbReference>
<feature type="region of interest" description="Disordered" evidence="6">
    <location>
        <begin position="1644"/>
        <end position="1707"/>
    </location>
</feature>
<evidence type="ECO:0000256" key="1">
    <source>
        <dbReference type="ARBA" id="ARBA00004370"/>
    </source>
</evidence>
<feature type="compositionally biased region" description="Polar residues" evidence="6">
    <location>
        <begin position="1589"/>
        <end position="1599"/>
    </location>
</feature>